<evidence type="ECO:0008006" key="4">
    <source>
        <dbReference type="Google" id="ProtNLM"/>
    </source>
</evidence>
<keyword evidence="3" id="KW-1185">Reference proteome</keyword>
<dbReference type="Proteomes" id="UP001209318">
    <property type="component" value="Unassembled WGS sequence"/>
</dbReference>
<feature type="coiled-coil region" evidence="1">
    <location>
        <begin position="78"/>
        <end position="105"/>
    </location>
</feature>
<gene>
    <name evidence="2" type="ORF">OEV98_11045</name>
</gene>
<name>A0AAE3LNP2_9BACI</name>
<keyword evidence="1" id="KW-0175">Coiled coil</keyword>
<evidence type="ECO:0000313" key="3">
    <source>
        <dbReference type="Proteomes" id="UP001209318"/>
    </source>
</evidence>
<accession>A0AAE3LNP2</accession>
<proteinExistence type="predicted"/>
<dbReference type="EMBL" id="JAOUSF010000003">
    <property type="protein sequence ID" value="MCU9614096.1"/>
    <property type="molecule type" value="Genomic_DNA"/>
</dbReference>
<evidence type="ECO:0000313" key="2">
    <source>
        <dbReference type="EMBL" id="MCU9614096.1"/>
    </source>
</evidence>
<dbReference type="RefSeq" id="WP_263073332.1">
    <property type="nucleotide sequence ID" value="NZ_JAOUSF010000003.1"/>
</dbReference>
<protein>
    <recommendedName>
        <fullName evidence="4">Transglycosylase</fullName>
    </recommendedName>
</protein>
<dbReference type="AlphaFoldDB" id="A0AAE3LNP2"/>
<organism evidence="2 3">
    <name type="scientific">Perspicuibacillus lycopersici</name>
    <dbReference type="NCBI Taxonomy" id="1325689"/>
    <lineage>
        <taxon>Bacteria</taxon>
        <taxon>Bacillati</taxon>
        <taxon>Bacillota</taxon>
        <taxon>Bacilli</taxon>
        <taxon>Bacillales</taxon>
        <taxon>Bacillaceae</taxon>
        <taxon>Perspicuibacillus</taxon>
    </lineage>
</organism>
<sequence>MIKNVICDRCNKTFVVTKTRKKFFKDGDKGTVVFHYFECPFCKERYSFHIESDEIKRLVKKQKRLRNKIPGTIDEKQLDKIYKEMDDLKNKIKAMNAEYKALFKLDKR</sequence>
<reference evidence="2" key="1">
    <citation type="submission" date="2022-10" db="EMBL/GenBank/DDBJ databases">
        <title>Description of Fervidibacillus gen. nov. in the family Fervidibacillaceae fam. nov. with two species, Fervidibacillus albus sp. nov., and Fervidibacillus halotolerans sp. nov., isolated from tidal flat sediments.</title>
        <authorList>
            <person name="Kwon K.K."/>
            <person name="Yang S.-H."/>
        </authorList>
    </citation>
    <scope>NUCLEOTIDE SEQUENCE</scope>
    <source>
        <strain evidence="2">JCM 19140</strain>
    </source>
</reference>
<comment type="caution">
    <text evidence="2">The sequence shown here is derived from an EMBL/GenBank/DDBJ whole genome shotgun (WGS) entry which is preliminary data.</text>
</comment>
<evidence type="ECO:0000256" key="1">
    <source>
        <dbReference type="SAM" id="Coils"/>
    </source>
</evidence>